<dbReference type="PANTHER" id="PTHR11461">
    <property type="entry name" value="SERINE PROTEASE INHIBITOR, SERPIN"/>
    <property type="match status" value="1"/>
</dbReference>
<organism evidence="7 8">
    <name type="scientific">Asbolus verrucosus</name>
    <name type="common">Desert ironclad beetle</name>
    <dbReference type="NCBI Taxonomy" id="1661398"/>
    <lineage>
        <taxon>Eukaryota</taxon>
        <taxon>Metazoa</taxon>
        <taxon>Ecdysozoa</taxon>
        <taxon>Arthropoda</taxon>
        <taxon>Hexapoda</taxon>
        <taxon>Insecta</taxon>
        <taxon>Pterygota</taxon>
        <taxon>Neoptera</taxon>
        <taxon>Endopterygota</taxon>
        <taxon>Coleoptera</taxon>
        <taxon>Polyphaga</taxon>
        <taxon>Cucujiformia</taxon>
        <taxon>Tenebrionidae</taxon>
        <taxon>Pimeliinae</taxon>
        <taxon>Asbolus</taxon>
    </lineage>
</organism>
<dbReference type="STRING" id="1661398.A0A482VQN4"/>
<evidence type="ECO:0000256" key="5">
    <source>
        <dbReference type="SAM" id="SignalP"/>
    </source>
</evidence>
<keyword evidence="5" id="KW-0732">Signal</keyword>
<keyword evidence="2" id="KW-0646">Protease inhibitor</keyword>
<dbReference type="SUPFAM" id="SSF56574">
    <property type="entry name" value="Serpins"/>
    <property type="match status" value="1"/>
</dbReference>
<evidence type="ECO:0000313" key="7">
    <source>
        <dbReference type="EMBL" id="RZC35261.1"/>
    </source>
</evidence>
<dbReference type="GO" id="GO:0004867">
    <property type="term" value="F:serine-type endopeptidase inhibitor activity"/>
    <property type="evidence" value="ECO:0007669"/>
    <property type="project" value="UniProtKB-KW"/>
</dbReference>
<dbReference type="PANTHER" id="PTHR11461:SF211">
    <property type="entry name" value="GH10112P-RELATED"/>
    <property type="match status" value="1"/>
</dbReference>
<dbReference type="Gene3D" id="3.30.497.10">
    <property type="entry name" value="Antithrombin, subunit I, domain 2"/>
    <property type="match status" value="2"/>
</dbReference>
<reference evidence="7 8" key="1">
    <citation type="submission" date="2017-03" db="EMBL/GenBank/DDBJ databases">
        <title>Genome of the blue death feigning beetle - Asbolus verrucosus.</title>
        <authorList>
            <person name="Rider S.D."/>
        </authorList>
    </citation>
    <scope>NUCLEOTIDE SEQUENCE [LARGE SCALE GENOMIC DNA]</scope>
    <source>
        <strain evidence="7">Butters</strain>
        <tissue evidence="7">Head and leg muscle</tissue>
    </source>
</reference>
<gene>
    <name evidence="7" type="ORF">BDFB_013046</name>
</gene>
<feature type="domain" description="Serpin" evidence="6">
    <location>
        <begin position="33"/>
        <end position="277"/>
    </location>
</feature>
<evidence type="ECO:0000256" key="1">
    <source>
        <dbReference type="ARBA" id="ARBA00009500"/>
    </source>
</evidence>
<dbReference type="Proteomes" id="UP000292052">
    <property type="component" value="Unassembled WGS sequence"/>
</dbReference>
<dbReference type="AlphaFoldDB" id="A0A482VQN4"/>
<evidence type="ECO:0000313" key="8">
    <source>
        <dbReference type="Proteomes" id="UP000292052"/>
    </source>
</evidence>
<evidence type="ECO:0000256" key="2">
    <source>
        <dbReference type="ARBA" id="ARBA00022690"/>
    </source>
</evidence>
<dbReference type="InterPro" id="IPR036186">
    <property type="entry name" value="Serpin_sf"/>
</dbReference>
<evidence type="ECO:0000259" key="6">
    <source>
        <dbReference type="SMART" id="SM00093"/>
    </source>
</evidence>
<proteinExistence type="inferred from homology"/>
<name>A0A482VQN4_ASBVE</name>
<evidence type="ECO:0000256" key="4">
    <source>
        <dbReference type="RuleBase" id="RU000411"/>
    </source>
</evidence>
<dbReference type="InterPro" id="IPR000215">
    <property type="entry name" value="Serpin_fam"/>
</dbReference>
<keyword evidence="8" id="KW-1185">Reference proteome</keyword>
<feature type="chain" id="PRO_5019772230" evidence="5">
    <location>
        <begin position="20"/>
        <end position="279"/>
    </location>
</feature>
<dbReference type="Pfam" id="PF00079">
    <property type="entry name" value="Serpin"/>
    <property type="match status" value="3"/>
</dbReference>
<dbReference type="Gene3D" id="2.30.39.10">
    <property type="entry name" value="Alpha-1-antitrypsin, domain 1"/>
    <property type="match status" value="2"/>
</dbReference>
<evidence type="ECO:0000256" key="3">
    <source>
        <dbReference type="ARBA" id="ARBA00022900"/>
    </source>
</evidence>
<sequence length="279" mass="31703">MKRLILFQIFVIAVISSEAEFQDFAKANNLFTAFLYKEIVKNKEPNFLISQYSLETVLAFAHSGSKGETAHEIRRALHLLDDKEQIESELSILKANCQYTLHIVNKMYVQDDFPIKDSFRREEVEICHAGSENVDFNQNTEAARKINEWNDFIEVDTMHRYSGKFNFYESPELDAKFLEMPYKGDGLSMTIVLPNDIEGLDVNVTLPKFKIQSALELRSVLKSKKTFNRTEADFTGVGGKKKSVIIVSDVVQKGYINVEEKGAEAAVATSLGRVSSPYY</sequence>
<protein>
    <submittedName>
        <fullName evidence="7">Serpin domain containing protein</fullName>
    </submittedName>
</protein>
<comment type="caution">
    <text evidence="7">The sequence shown here is derived from an EMBL/GenBank/DDBJ whole genome shotgun (WGS) entry which is preliminary data.</text>
</comment>
<dbReference type="SMART" id="SM00093">
    <property type="entry name" value="SERPIN"/>
    <property type="match status" value="1"/>
</dbReference>
<dbReference type="InterPro" id="IPR023796">
    <property type="entry name" value="Serpin_dom"/>
</dbReference>
<dbReference type="OrthoDB" id="671595at2759"/>
<dbReference type="InterPro" id="IPR042178">
    <property type="entry name" value="Serpin_sf_1"/>
</dbReference>
<comment type="similarity">
    <text evidence="1 4">Belongs to the serpin family.</text>
</comment>
<accession>A0A482VQN4</accession>
<dbReference type="EMBL" id="QDEB01072548">
    <property type="protein sequence ID" value="RZC35261.1"/>
    <property type="molecule type" value="Genomic_DNA"/>
</dbReference>
<feature type="signal peptide" evidence="5">
    <location>
        <begin position="1"/>
        <end position="19"/>
    </location>
</feature>
<dbReference type="InterPro" id="IPR042185">
    <property type="entry name" value="Serpin_sf_2"/>
</dbReference>
<keyword evidence="3" id="KW-0722">Serine protease inhibitor</keyword>
<dbReference type="GO" id="GO:0005615">
    <property type="term" value="C:extracellular space"/>
    <property type="evidence" value="ECO:0007669"/>
    <property type="project" value="InterPro"/>
</dbReference>